<protein>
    <submittedName>
        <fullName evidence="2">Uncharacterized protein</fullName>
    </submittedName>
</protein>
<name>A0AAX6GYN2_IRIPA</name>
<evidence type="ECO:0000313" key="3">
    <source>
        <dbReference type="Proteomes" id="UP001140949"/>
    </source>
</evidence>
<comment type="caution">
    <text evidence="2">The sequence shown here is derived from an EMBL/GenBank/DDBJ whole genome shotgun (WGS) entry which is preliminary data.</text>
</comment>
<dbReference type="EMBL" id="JANAVB010015000">
    <property type="protein sequence ID" value="KAJ6833428.1"/>
    <property type="molecule type" value="Genomic_DNA"/>
</dbReference>
<keyword evidence="3" id="KW-1185">Reference proteome</keyword>
<dbReference type="AlphaFoldDB" id="A0AAX6GYN2"/>
<organism evidence="2 3">
    <name type="scientific">Iris pallida</name>
    <name type="common">Sweet iris</name>
    <dbReference type="NCBI Taxonomy" id="29817"/>
    <lineage>
        <taxon>Eukaryota</taxon>
        <taxon>Viridiplantae</taxon>
        <taxon>Streptophyta</taxon>
        <taxon>Embryophyta</taxon>
        <taxon>Tracheophyta</taxon>
        <taxon>Spermatophyta</taxon>
        <taxon>Magnoliopsida</taxon>
        <taxon>Liliopsida</taxon>
        <taxon>Asparagales</taxon>
        <taxon>Iridaceae</taxon>
        <taxon>Iridoideae</taxon>
        <taxon>Irideae</taxon>
        <taxon>Iris</taxon>
    </lineage>
</organism>
<reference evidence="2" key="2">
    <citation type="submission" date="2023-04" db="EMBL/GenBank/DDBJ databases">
        <authorList>
            <person name="Bruccoleri R.E."/>
            <person name="Oakeley E.J."/>
            <person name="Faust A.-M."/>
            <person name="Dessus-Babus S."/>
            <person name="Altorfer M."/>
            <person name="Burckhardt D."/>
            <person name="Oertli M."/>
            <person name="Naumann U."/>
            <person name="Petersen F."/>
            <person name="Wong J."/>
        </authorList>
    </citation>
    <scope>NUCLEOTIDE SEQUENCE</scope>
    <source>
        <strain evidence="2">GSM-AAB239-AS_SAM_17_03QT</strain>
        <tissue evidence="2">Leaf</tissue>
    </source>
</reference>
<reference evidence="2" key="1">
    <citation type="journal article" date="2023" name="GigaByte">
        <title>Genome assembly of the bearded iris, Iris pallida Lam.</title>
        <authorList>
            <person name="Bruccoleri R.E."/>
            <person name="Oakeley E.J."/>
            <person name="Faust A.M.E."/>
            <person name="Altorfer M."/>
            <person name="Dessus-Babus S."/>
            <person name="Burckhardt D."/>
            <person name="Oertli M."/>
            <person name="Naumann U."/>
            <person name="Petersen F."/>
            <person name="Wong J."/>
        </authorList>
    </citation>
    <scope>NUCLEOTIDE SEQUENCE</scope>
    <source>
        <strain evidence="2">GSM-AAB239-AS_SAM_17_03QT</strain>
    </source>
</reference>
<accession>A0AAX6GYN2</accession>
<feature type="compositionally biased region" description="Polar residues" evidence="1">
    <location>
        <begin position="1"/>
        <end position="11"/>
    </location>
</feature>
<gene>
    <name evidence="2" type="ORF">M6B38_339890</name>
</gene>
<feature type="region of interest" description="Disordered" evidence="1">
    <location>
        <begin position="1"/>
        <end position="68"/>
    </location>
</feature>
<sequence length="68" mass="6732">MHGRPSSTGTAGNRPWDTSAGGASAKCDAGSKLAGSAVENHMVGSDNYGGARPEERSGQGFPSAGHST</sequence>
<evidence type="ECO:0000256" key="1">
    <source>
        <dbReference type="SAM" id="MobiDB-lite"/>
    </source>
</evidence>
<dbReference type="Proteomes" id="UP001140949">
    <property type="component" value="Unassembled WGS sequence"/>
</dbReference>
<proteinExistence type="predicted"/>
<evidence type="ECO:0000313" key="2">
    <source>
        <dbReference type="EMBL" id="KAJ6833428.1"/>
    </source>
</evidence>